<evidence type="ECO:0000313" key="4">
    <source>
        <dbReference type="EMBL" id="KZD21423.1"/>
    </source>
</evidence>
<sequence>MVEIMPSASQHSYASEPSHTWRISQQPIMVAAAALFLVVIGIGGIFTWRSYSGATPEPERLTASRLQQARVAQASEQLIEKTKGIEATQQQSIDQLQVVQDQLQTMQRLMTAQQNEARKLNEQVGALTSTLDTLRQSFASTSATDDKPAAREQPRRSRSRTAASKGRTKMKIVVQRKRPGARG</sequence>
<organism evidence="4 5">
    <name type="scientific">Tardiphaga robiniae</name>
    <dbReference type="NCBI Taxonomy" id="943830"/>
    <lineage>
        <taxon>Bacteria</taxon>
        <taxon>Pseudomonadati</taxon>
        <taxon>Pseudomonadota</taxon>
        <taxon>Alphaproteobacteria</taxon>
        <taxon>Hyphomicrobiales</taxon>
        <taxon>Nitrobacteraceae</taxon>
        <taxon>Tardiphaga</taxon>
    </lineage>
</organism>
<feature type="transmembrane region" description="Helical" evidence="3">
    <location>
        <begin position="28"/>
        <end position="48"/>
    </location>
</feature>
<dbReference type="EMBL" id="LVYV01000045">
    <property type="protein sequence ID" value="KZD21423.1"/>
    <property type="molecule type" value="Genomic_DNA"/>
</dbReference>
<keyword evidence="3" id="KW-0812">Transmembrane</keyword>
<name>A0A163XVC0_9BRAD</name>
<reference evidence="4 5" key="1">
    <citation type="submission" date="2016-03" db="EMBL/GenBank/DDBJ databases">
        <title>Microsymbionts genomes from the relict species Vavilovia formosa (Stev.) Fed.</title>
        <authorList>
            <person name="Kopat V."/>
            <person name="Chirak E."/>
            <person name="Kimeklis A."/>
            <person name="Andronov E."/>
        </authorList>
    </citation>
    <scope>NUCLEOTIDE SEQUENCE [LARGE SCALE GENOMIC DNA]</scope>
    <source>
        <strain evidence="4 5">Vaf07</strain>
    </source>
</reference>
<evidence type="ECO:0000256" key="3">
    <source>
        <dbReference type="SAM" id="Phobius"/>
    </source>
</evidence>
<feature type="compositionally biased region" description="Basic and acidic residues" evidence="2">
    <location>
        <begin position="144"/>
        <end position="155"/>
    </location>
</feature>
<comment type="caution">
    <text evidence="4">The sequence shown here is derived from an EMBL/GenBank/DDBJ whole genome shotgun (WGS) entry which is preliminary data.</text>
</comment>
<dbReference type="AlphaFoldDB" id="A0A163XVC0"/>
<keyword evidence="3" id="KW-1133">Transmembrane helix</keyword>
<keyword evidence="3" id="KW-0472">Membrane</keyword>
<evidence type="ECO:0000256" key="2">
    <source>
        <dbReference type="SAM" id="MobiDB-lite"/>
    </source>
</evidence>
<feature type="coiled-coil region" evidence="1">
    <location>
        <begin position="96"/>
        <end position="137"/>
    </location>
</feature>
<keyword evidence="1" id="KW-0175">Coiled coil</keyword>
<feature type="compositionally biased region" description="Basic residues" evidence="2">
    <location>
        <begin position="166"/>
        <end position="183"/>
    </location>
</feature>
<feature type="region of interest" description="Disordered" evidence="2">
    <location>
        <begin position="138"/>
        <end position="183"/>
    </location>
</feature>
<keyword evidence="5" id="KW-1185">Reference proteome</keyword>
<evidence type="ECO:0000256" key="1">
    <source>
        <dbReference type="SAM" id="Coils"/>
    </source>
</evidence>
<accession>A0A163XVC0</accession>
<dbReference type="Proteomes" id="UP000076574">
    <property type="component" value="Unassembled WGS sequence"/>
</dbReference>
<proteinExistence type="predicted"/>
<dbReference type="Gene3D" id="1.20.1170.10">
    <property type="match status" value="1"/>
</dbReference>
<gene>
    <name evidence="4" type="ORF">A4A58_13715</name>
</gene>
<protein>
    <submittedName>
        <fullName evidence="4">Uncharacterized protein</fullName>
    </submittedName>
</protein>
<evidence type="ECO:0000313" key="5">
    <source>
        <dbReference type="Proteomes" id="UP000076574"/>
    </source>
</evidence>